<organism evidence="1">
    <name type="scientific">Solibacter usitatus (strain Ellin6076)</name>
    <dbReference type="NCBI Taxonomy" id="234267"/>
    <lineage>
        <taxon>Bacteria</taxon>
        <taxon>Pseudomonadati</taxon>
        <taxon>Acidobacteriota</taxon>
        <taxon>Terriglobia</taxon>
        <taxon>Bryobacterales</taxon>
        <taxon>Solibacteraceae</taxon>
        <taxon>Candidatus Solibacter</taxon>
    </lineage>
</organism>
<dbReference type="KEGG" id="sus:Acid_5079"/>
<dbReference type="NCBIfam" id="TIGR03067">
    <property type="entry name" value="Planc_TIGR03067"/>
    <property type="match status" value="2"/>
</dbReference>
<accession>Q01WD1</accession>
<name>Q01WD1_SOLUE</name>
<dbReference type="InterPro" id="IPR017504">
    <property type="entry name" value="CHP03067_Planctomycetes"/>
</dbReference>
<dbReference type="InParanoid" id="Q01WD1"/>
<proteinExistence type="predicted"/>
<evidence type="ECO:0000313" key="1">
    <source>
        <dbReference type="EMBL" id="ABJ86034.1"/>
    </source>
</evidence>
<dbReference type="HOGENOM" id="CLU_1097946_0_0_0"/>
<dbReference type="AlphaFoldDB" id="Q01WD1"/>
<dbReference type="EMBL" id="CP000473">
    <property type="protein sequence ID" value="ABJ86034.1"/>
    <property type="molecule type" value="Genomic_DNA"/>
</dbReference>
<dbReference type="STRING" id="234267.Acid_5079"/>
<dbReference type="OrthoDB" id="292826at2"/>
<reference evidence="1" key="1">
    <citation type="submission" date="2006-10" db="EMBL/GenBank/DDBJ databases">
        <title>Complete sequence of Solibacter usitatus Ellin6076.</title>
        <authorList>
            <consortium name="US DOE Joint Genome Institute"/>
            <person name="Copeland A."/>
            <person name="Lucas S."/>
            <person name="Lapidus A."/>
            <person name="Barry K."/>
            <person name="Detter J.C."/>
            <person name="Glavina del Rio T."/>
            <person name="Hammon N."/>
            <person name="Israni S."/>
            <person name="Dalin E."/>
            <person name="Tice H."/>
            <person name="Pitluck S."/>
            <person name="Thompson L.S."/>
            <person name="Brettin T."/>
            <person name="Bruce D."/>
            <person name="Han C."/>
            <person name="Tapia R."/>
            <person name="Gilna P."/>
            <person name="Schmutz J."/>
            <person name="Larimer F."/>
            <person name="Land M."/>
            <person name="Hauser L."/>
            <person name="Kyrpides N."/>
            <person name="Mikhailova N."/>
            <person name="Janssen P.H."/>
            <person name="Kuske C.R."/>
            <person name="Richardson P."/>
        </authorList>
    </citation>
    <scope>NUCLEOTIDE SEQUENCE</scope>
    <source>
        <strain evidence="1">Ellin6076</strain>
    </source>
</reference>
<evidence type="ECO:0008006" key="2">
    <source>
        <dbReference type="Google" id="ProtNLM"/>
    </source>
</evidence>
<sequence length="253" mass="27010">MPDLKALQGTWKIVSLEMDGSAMPSGEASIIVKGSRFTTTAMGGEYSGAIEVDETTSPKSFNLRFDAGPETGNTSYGIYELSRDSWKICLTLRGGKRPTTFATTLGSGLALETLQRVTGANTKAGKAKSATPLAPLPGEPAPELAGEWSMVSAIMSGKPLEPQYVRMGKRIATASELQVKIGPQAVLKAAYAVERTSAPKAMNYRLADGRVQAGIWELDGRQLRTCFASPGQPRPTEFASARGDGRTFTVWTK</sequence>
<protein>
    <recommendedName>
        <fullName evidence="2">Lipocalin-like domain-containing protein</fullName>
    </recommendedName>
</protein>
<gene>
    <name evidence="1" type="ordered locus">Acid_5079</name>
</gene>
<dbReference type="eggNOG" id="ENOG5033BVT">
    <property type="taxonomic scope" value="Bacteria"/>
</dbReference>